<reference evidence="2" key="2">
    <citation type="journal article" date="2008" name="Nucleic Acids Res.">
        <title>The rice annotation project database (RAP-DB): 2008 update.</title>
        <authorList>
            <consortium name="The rice annotation project (RAP)"/>
        </authorList>
    </citation>
    <scope>GENOME REANNOTATION</scope>
    <source>
        <strain evidence="2">cv. Nipponbare</strain>
    </source>
</reference>
<dbReference type="AlphaFoldDB" id="Q6ZFM8"/>
<dbReference type="EMBL" id="AP004185">
    <property type="protein sequence ID" value="BAC83309.1"/>
    <property type="molecule type" value="Genomic_DNA"/>
</dbReference>
<reference evidence="2" key="1">
    <citation type="journal article" date="2005" name="Nature">
        <title>The map-based sequence of the rice genome.</title>
        <authorList>
            <consortium name="International rice genome sequencing project (IRGSP)"/>
            <person name="Matsumoto T."/>
            <person name="Wu J."/>
            <person name="Kanamori H."/>
            <person name="Katayose Y."/>
            <person name="Fujisawa M."/>
            <person name="Namiki N."/>
            <person name="Mizuno H."/>
            <person name="Yamamoto K."/>
            <person name="Antonio B.A."/>
            <person name="Baba T."/>
            <person name="Sakata K."/>
            <person name="Nagamura Y."/>
            <person name="Aoki H."/>
            <person name="Arikawa K."/>
            <person name="Arita K."/>
            <person name="Bito T."/>
            <person name="Chiden Y."/>
            <person name="Fujitsuka N."/>
            <person name="Fukunaka R."/>
            <person name="Hamada M."/>
            <person name="Harada C."/>
            <person name="Hayashi A."/>
            <person name="Hijishita S."/>
            <person name="Honda M."/>
            <person name="Hosokawa S."/>
            <person name="Ichikawa Y."/>
            <person name="Idonuma A."/>
            <person name="Iijima M."/>
            <person name="Ikeda M."/>
            <person name="Ikeno M."/>
            <person name="Ito K."/>
            <person name="Ito S."/>
            <person name="Ito T."/>
            <person name="Ito Y."/>
            <person name="Ito Y."/>
            <person name="Iwabuchi A."/>
            <person name="Kamiya K."/>
            <person name="Karasawa W."/>
            <person name="Kurita K."/>
            <person name="Katagiri S."/>
            <person name="Kikuta A."/>
            <person name="Kobayashi H."/>
            <person name="Kobayashi N."/>
            <person name="Machita K."/>
            <person name="Maehara T."/>
            <person name="Masukawa M."/>
            <person name="Mizubayashi T."/>
            <person name="Mukai Y."/>
            <person name="Nagasaki H."/>
            <person name="Nagata Y."/>
            <person name="Naito S."/>
            <person name="Nakashima M."/>
            <person name="Nakama Y."/>
            <person name="Nakamichi Y."/>
            <person name="Nakamura M."/>
            <person name="Meguro A."/>
            <person name="Negishi M."/>
            <person name="Ohta I."/>
            <person name="Ohta T."/>
            <person name="Okamoto M."/>
            <person name="Ono N."/>
            <person name="Saji S."/>
            <person name="Sakaguchi M."/>
            <person name="Sakai K."/>
            <person name="Shibata M."/>
            <person name="Shimokawa T."/>
            <person name="Song J."/>
            <person name="Takazaki Y."/>
            <person name="Terasawa K."/>
            <person name="Tsugane M."/>
            <person name="Tsuji K."/>
            <person name="Ueda S."/>
            <person name="Waki K."/>
            <person name="Yamagata H."/>
            <person name="Yamamoto M."/>
            <person name="Yamamoto S."/>
            <person name="Yamane H."/>
            <person name="Yoshiki S."/>
            <person name="Yoshihara R."/>
            <person name="Yukawa K."/>
            <person name="Zhong H."/>
            <person name="Yano M."/>
            <person name="Yuan Q."/>
            <person name="Ouyang S."/>
            <person name="Liu J."/>
            <person name="Jones K.M."/>
            <person name="Gansberger K."/>
            <person name="Moffat K."/>
            <person name="Hill J."/>
            <person name="Bera J."/>
            <person name="Fadrosh D."/>
            <person name="Jin S."/>
            <person name="Johri S."/>
            <person name="Kim M."/>
            <person name="Overton L."/>
            <person name="Reardon M."/>
            <person name="Tsitrin T."/>
            <person name="Vuong H."/>
            <person name="Weaver B."/>
            <person name="Ciecko A."/>
            <person name="Tallon L."/>
            <person name="Jackson J."/>
            <person name="Pai G."/>
            <person name="Aken S.V."/>
            <person name="Utterback T."/>
            <person name="Reidmuller S."/>
            <person name="Feldblyum T."/>
            <person name="Hsiao J."/>
            <person name="Zismann V."/>
            <person name="Iobst S."/>
            <person name="de Vazeille A.R."/>
            <person name="Buell C.R."/>
            <person name="Ying K."/>
            <person name="Li Y."/>
            <person name="Lu T."/>
            <person name="Huang Y."/>
            <person name="Zhao Q."/>
            <person name="Feng Q."/>
            <person name="Zhang L."/>
            <person name="Zhu J."/>
            <person name="Weng Q."/>
            <person name="Mu J."/>
            <person name="Lu Y."/>
            <person name="Fan D."/>
            <person name="Liu Y."/>
            <person name="Guan J."/>
            <person name="Zhang Y."/>
            <person name="Yu S."/>
            <person name="Liu X."/>
            <person name="Zhang Y."/>
            <person name="Hong G."/>
            <person name="Han B."/>
            <person name="Choisne N."/>
            <person name="Demange N."/>
            <person name="Orjeda G."/>
            <person name="Samain S."/>
            <person name="Cattolico L."/>
            <person name="Pelletier E."/>
            <person name="Couloux A."/>
            <person name="Segurens B."/>
            <person name="Wincker P."/>
            <person name="D'Hont A."/>
            <person name="Scarpelli C."/>
            <person name="Weissenbach J."/>
            <person name="Salanoubat M."/>
            <person name="Quetier F."/>
            <person name="Yu Y."/>
            <person name="Kim H.R."/>
            <person name="Rambo T."/>
            <person name="Currie J."/>
            <person name="Collura K."/>
            <person name="Luo M."/>
            <person name="Yang T."/>
            <person name="Ammiraju J.S.S."/>
            <person name="Engler F."/>
            <person name="Soderlund C."/>
            <person name="Wing R.A."/>
            <person name="Palmer L.E."/>
            <person name="de la Bastide M."/>
            <person name="Spiegel L."/>
            <person name="Nascimento L."/>
            <person name="Zutavern T."/>
            <person name="O'Shaughnessy A."/>
            <person name="Dike S."/>
            <person name="Dedhia N."/>
            <person name="Preston R."/>
            <person name="Balija V."/>
            <person name="McCombie W.R."/>
            <person name="Chow T."/>
            <person name="Chen H."/>
            <person name="Chung M."/>
            <person name="Chen C."/>
            <person name="Shaw J."/>
            <person name="Wu H."/>
            <person name="Hsiao K."/>
            <person name="Chao Y."/>
            <person name="Chu M."/>
            <person name="Cheng C."/>
            <person name="Hour A."/>
            <person name="Lee P."/>
            <person name="Lin S."/>
            <person name="Lin Y."/>
            <person name="Liou J."/>
            <person name="Liu S."/>
            <person name="Hsing Y."/>
            <person name="Raghuvanshi S."/>
            <person name="Mohanty A."/>
            <person name="Bharti A.K."/>
            <person name="Gaur A."/>
            <person name="Gupta V."/>
            <person name="Kumar D."/>
            <person name="Ravi V."/>
            <person name="Vij S."/>
            <person name="Kapur A."/>
            <person name="Khurana P."/>
            <person name="Khurana P."/>
            <person name="Khurana J.P."/>
            <person name="Tyagi A.K."/>
            <person name="Gaikwad K."/>
            <person name="Singh A."/>
            <person name="Dalal V."/>
            <person name="Srivastava S."/>
            <person name="Dixit A."/>
            <person name="Pal A.K."/>
            <person name="Ghazi I.A."/>
            <person name="Yadav M."/>
            <person name="Pandit A."/>
            <person name="Bhargava A."/>
            <person name="Sureshbabu K."/>
            <person name="Batra K."/>
            <person name="Sharma T.R."/>
            <person name="Mohapatra T."/>
            <person name="Singh N.K."/>
            <person name="Messing J."/>
            <person name="Nelson A.B."/>
            <person name="Fuks G."/>
            <person name="Kavchok S."/>
            <person name="Keizer G."/>
            <person name="Linton E."/>
            <person name="Llaca V."/>
            <person name="Song R."/>
            <person name="Tanyolac B."/>
            <person name="Young S."/>
            <person name="Ho-Il K."/>
            <person name="Hahn J.H."/>
            <person name="Sangsakoo G."/>
            <person name="Vanavichit A."/>
            <person name="de Mattos Luiz.A.T."/>
            <person name="Zimmer P.D."/>
            <person name="Malone G."/>
            <person name="Dellagostin O."/>
            <person name="de Oliveira A.C."/>
            <person name="Bevan M."/>
            <person name="Bancroft I."/>
            <person name="Minx P."/>
            <person name="Cordum H."/>
            <person name="Wilson R."/>
            <person name="Cheng Z."/>
            <person name="Jin W."/>
            <person name="Jiang J."/>
            <person name="Leong S.A."/>
            <person name="Iwama H."/>
            <person name="Gojobori T."/>
            <person name="Itoh T."/>
            <person name="Niimura Y."/>
            <person name="Fujii Y."/>
            <person name="Habara T."/>
            <person name="Sakai H."/>
            <person name="Sato Y."/>
            <person name="Wilson G."/>
            <person name="Kumar K."/>
            <person name="McCouch S."/>
            <person name="Juretic N."/>
            <person name="Hoen D."/>
            <person name="Wright S."/>
            <person name="Bruskiewich R."/>
            <person name="Bureau T."/>
            <person name="Miyao A."/>
            <person name="Hirochika H."/>
            <person name="Nishikawa T."/>
            <person name="Kadowaki K."/>
            <person name="Sugiura M."/>
            <person name="Burr B."/>
            <person name="Sasaki T."/>
        </authorList>
    </citation>
    <scope>NUCLEOTIDE SEQUENCE [LARGE SCALE GENOMIC DNA]</scope>
    <source>
        <strain evidence="2">cv. Nipponbare</strain>
    </source>
</reference>
<proteinExistence type="predicted"/>
<name>Q6ZFM8_ORYSJ</name>
<evidence type="ECO:0000313" key="2">
    <source>
        <dbReference type="Proteomes" id="UP000000763"/>
    </source>
</evidence>
<evidence type="ECO:0000313" key="1">
    <source>
        <dbReference type="EMBL" id="BAC83309.1"/>
    </source>
</evidence>
<gene>
    <name evidence="1" type="primary">OJ1301_C12.21</name>
</gene>
<dbReference type="Proteomes" id="UP000000763">
    <property type="component" value="Chromosome 7"/>
</dbReference>
<accession>Q6ZFM8</accession>
<organism evidence="1 2">
    <name type="scientific">Oryza sativa subsp. japonica</name>
    <name type="common">Rice</name>
    <dbReference type="NCBI Taxonomy" id="39947"/>
    <lineage>
        <taxon>Eukaryota</taxon>
        <taxon>Viridiplantae</taxon>
        <taxon>Streptophyta</taxon>
        <taxon>Embryophyta</taxon>
        <taxon>Tracheophyta</taxon>
        <taxon>Spermatophyta</taxon>
        <taxon>Magnoliopsida</taxon>
        <taxon>Liliopsida</taxon>
        <taxon>Poales</taxon>
        <taxon>Poaceae</taxon>
        <taxon>BOP clade</taxon>
        <taxon>Oryzoideae</taxon>
        <taxon>Oryzeae</taxon>
        <taxon>Oryzinae</taxon>
        <taxon>Oryza</taxon>
        <taxon>Oryza sativa</taxon>
    </lineage>
</organism>
<sequence length="84" mass="9080">MYRERAQRRGRSSATVFLASSCRQLGKGKKVFARDGNPAGCGYPCRPASARICTLIRLSADWTTAACDDGSSAAVDFHGSFRFS</sequence>
<dbReference type="PROSITE" id="PS51257">
    <property type="entry name" value="PROKAR_LIPOPROTEIN"/>
    <property type="match status" value="1"/>
</dbReference>
<protein>
    <submittedName>
        <fullName evidence="1">Uncharacterized protein</fullName>
    </submittedName>
</protein>